<comment type="caution">
    <text evidence="1">The sequence shown here is derived from an EMBL/GenBank/DDBJ whole genome shotgun (WGS) entry which is preliminary data.</text>
</comment>
<protein>
    <submittedName>
        <fullName evidence="1">Uncharacterized protein</fullName>
    </submittedName>
</protein>
<reference evidence="1 2" key="1">
    <citation type="submission" date="2016-11" db="EMBL/GenBank/DDBJ databases">
        <title>Identification of Bacillus cereus isolated from egg-white.</title>
        <authorList>
            <person name="Soni A."/>
            <person name="Oey I."/>
            <person name="Silcock P."/>
            <person name="Bremer P."/>
        </authorList>
    </citation>
    <scope>NUCLEOTIDE SEQUENCE [LARGE SCALE GENOMIC DNA]</scope>
    <source>
        <strain evidence="1 2">NZAS03</strain>
    </source>
</reference>
<dbReference type="EMBL" id="MPON01000037">
    <property type="protein sequence ID" value="OKA30483.1"/>
    <property type="molecule type" value="Genomic_DNA"/>
</dbReference>
<proteinExistence type="predicted"/>
<evidence type="ECO:0000313" key="2">
    <source>
        <dbReference type="Proteomes" id="UP000186535"/>
    </source>
</evidence>
<dbReference type="Proteomes" id="UP000186535">
    <property type="component" value="Unassembled WGS sequence"/>
</dbReference>
<accession>A0A1C4DTS9</accession>
<evidence type="ECO:0000313" key="1">
    <source>
        <dbReference type="EMBL" id="OKA30483.1"/>
    </source>
</evidence>
<dbReference type="AlphaFoldDB" id="A0A1C4DTS9"/>
<organism evidence="1 2">
    <name type="scientific">Bacillus cereus</name>
    <dbReference type="NCBI Taxonomy" id="1396"/>
    <lineage>
        <taxon>Bacteria</taxon>
        <taxon>Bacillati</taxon>
        <taxon>Bacillota</taxon>
        <taxon>Bacilli</taxon>
        <taxon>Bacillales</taxon>
        <taxon>Bacillaceae</taxon>
        <taxon>Bacillus</taxon>
        <taxon>Bacillus cereus group</taxon>
    </lineage>
</organism>
<gene>
    <name evidence="1" type="ORF">BJR07_29895</name>
</gene>
<name>A0A1C4DTS9_BACCE</name>
<sequence>MGLFSSKTPKTITENKFSWKDNVIEVSDDGYLQSSGLINMVRIPMRHIETVTYFINTLKPSINVDLHIIGKGVVLGTLTVGIDLKDEIQDWLLDKIEK</sequence>
<dbReference type="RefSeq" id="WP_073519171.1">
    <property type="nucleotide sequence ID" value="NZ_MPOM01000070.1"/>
</dbReference>